<evidence type="ECO:0000313" key="5">
    <source>
        <dbReference type="Proteomes" id="UP000281474"/>
    </source>
</evidence>
<dbReference type="OrthoDB" id="9806180at2"/>
<keyword evidence="5" id="KW-1185">Reference proteome</keyword>
<dbReference type="RefSeq" id="WP_121840557.1">
    <property type="nucleotide sequence ID" value="NZ_ML014845.1"/>
</dbReference>
<dbReference type="EMBL" id="QZEI01000096">
    <property type="protein sequence ID" value="RLV58127.1"/>
    <property type="molecule type" value="Genomic_DNA"/>
</dbReference>
<proteinExistence type="inferred from homology"/>
<reference evidence="4 5" key="1">
    <citation type="submission" date="2018-09" db="EMBL/GenBank/DDBJ databases">
        <title>Phylogeny of the Shewanellaceae, and recommendation for two new genera, Pseudoshewanella and Parashewanella.</title>
        <authorList>
            <person name="Wang G."/>
        </authorList>
    </citation>
    <scope>NUCLEOTIDE SEQUENCE [LARGE SCALE GENOMIC DNA]</scope>
    <source>
        <strain evidence="4 5">C51</strain>
    </source>
</reference>
<dbReference type="PANTHER" id="PTHR48081:SF30">
    <property type="entry name" value="ACETYL-HYDROLASE LIPR-RELATED"/>
    <property type="match status" value="1"/>
</dbReference>
<comment type="caution">
    <text evidence="4">The sequence shown here is derived from an EMBL/GenBank/DDBJ whole genome shotgun (WGS) entry which is preliminary data.</text>
</comment>
<feature type="domain" description="Alpha/beta hydrolase fold-3" evidence="3">
    <location>
        <begin position="81"/>
        <end position="280"/>
    </location>
</feature>
<accession>A0A3L8PRT4</accession>
<evidence type="ECO:0000259" key="3">
    <source>
        <dbReference type="Pfam" id="PF07859"/>
    </source>
</evidence>
<keyword evidence="2 4" id="KW-0378">Hydrolase</keyword>
<evidence type="ECO:0000313" key="4">
    <source>
        <dbReference type="EMBL" id="RLV58127.1"/>
    </source>
</evidence>
<dbReference type="Pfam" id="PF07859">
    <property type="entry name" value="Abhydrolase_3"/>
    <property type="match status" value="1"/>
</dbReference>
<organism evidence="4 5">
    <name type="scientific">Parashewanella curva</name>
    <dbReference type="NCBI Taxonomy" id="2338552"/>
    <lineage>
        <taxon>Bacteria</taxon>
        <taxon>Pseudomonadati</taxon>
        <taxon>Pseudomonadota</taxon>
        <taxon>Gammaproteobacteria</taxon>
        <taxon>Alteromonadales</taxon>
        <taxon>Shewanellaceae</taxon>
        <taxon>Parashewanella</taxon>
    </lineage>
</organism>
<dbReference type="GO" id="GO:0004806">
    <property type="term" value="F:triacylglycerol lipase activity"/>
    <property type="evidence" value="ECO:0007669"/>
    <property type="project" value="TreeGrafter"/>
</dbReference>
<dbReference type="InterPro" id="IPR029058">
    <property type="entry name" value="AB_hydrolase_fold"/>
</dbReference>
<dbReference type="AlphaFoldDB" id="A0A3L8PRT4"/>
<dbReference type="PANTHER" id="PTHR48081">
    <property type="entry name" value="AB HYDROLASE SUPERFAMILY PROTEIN C4A8.06C"/>
    <property type="match status" value="1"/>
</dbReference>
<dbReference type="SUPFAM" id="SSF53474">
    <property type="entry name" value="alpha/beta-Hydrolases"/>
    <property type="match status" value="1"/>
</dbReference>
<gene>
    <name evidence="4" type="ORF">D5018_18965</name>
</gene>
<dbReference type="InterPro" id="IPR050300">
    <property type="entry name" value="GDXG_lipolytic_enzyme"/>
</dbReference>
<evidence type="ECO:0000256" key="1">
    <source>
        <dbReference type="ARBA" id="ARBA00010515"/>
    </source>
</evidence>
<protein>
    <submittedName>
        <fullName evidence="4">Alpha/beta hydrolase</fullName>
    </submittedName>
</protein>
<dbReference type="Gene3D" id="3.40.50.1820">
    <property type="entry name" value="alpha/beta hydrolase"/>
    <property type="match status" value="1"/>
</dbReference>
<dbReference type="Proteomes" id="UP000281474">
    <property type="component" value="Unassembled WGS sequence"/>
</dbReference>
<sequence length="307" mass="34905">MSSWQASVLNMILSYVAKPSFSRGRSKLPIAEIRNRMLRLDQRWQPWPEDVNSDRIDLSESYLLKYHMKHDKQPSRSHAKLFYIRGGGFCFKTPNSHAKFIGDIMRNCHIDAYIPDYRLAPEHPFPAAINDVLEAYQKMVELHPDSPIILMGDSAGGNLAAALLQDIKQLQLPMPKGCVLFSPALDVALLGDAEKTLKVDDPLFTIESLLRLRGAYLNGQNPMTPRISPLQGDWTNMPPMLVFAGTRELMLQDSETLTGKIERAGGKVEAWFGKDMPHVYPLFEMLPEAKQARKEIYYFVHSLLMEF</sequence>
<comment type="similarity">
    <text evidence="1">Belongs to the 'GDXG' lipolytic enzyme family.</text>
</comment>
<dbReference type="InterPro" id="IPR013094">
    <property type="entry name" value="AB_hydrolase_3"/>
</dbReference>
<name>A0A3L8PRT4_9GAMM</name>
<evidence type="ECO:0000256" key="2">
    <source>
        <dbReference type="ARBA" id="ARBA00022801"/>
    </source>
</evidence>